<dbReference type="Proteomes" id="UP001500443">
    <property type="component" value="Unassembled WGS sequence"/>
</dbReference>
<name>A0ABP5JFA8_9ACTN</name>
<gene>
    <name evidence="3" type="ORF">GCM10009802_18110</name>
</gene>
<evidence type="ECO:0000256" key="2">
    <source>
        <dbReference type="SAM" id="Phobius"/>
    </source>
</evidence>
<sequence>MTDLHIHQPGADDAGGDPASSASPTGAAPEAGDDGEPACTADTARSTARTTDHTTPGGTRWVVRGAGGITVAVLAADLGSRGINAYKDIPSVRRMLNVDLEANLATWWNSTLLLAVAGVALAAALLTRRNDRPGRLSWLGLAAATALLSIDETVSLHERLGEVGKSWKETAGVALPSHAWVLPGAILAAAGTVCAVLWARRLPRDLRWGLLGALGVYLGGALVVEAFNGWAHKNDYSLTLMLGTLVEEGLEMGACVVALAVLGRYVVLERDPVTGRATALLRS</sequence>
<organism evidence="3 4">
    <name type="scientific">Streptomyces synnematoformans</name>
    <dbReference type="NCBI Taxonomy" id="415721"/>
    <lineage>
        <taxon>Bacteria</taxon>
        <taxon>Bacillati</taxon>
        <taxon>Actinomycetota</taxon>
        <taxon>Actinomycetes</taxon>
        <taxon>Kitasatosporales</taxon>
        <taxon>Streptomycetaceae</taxon>
        <taxon>Streptomyces</taxon>
    </lineage>
</organism>
<keyword evidence="4" id="KW-1185">Reference proteome</keyword>
<accession>A0ABP5JFA8</accession>
<dbReference type="RefSeq" id="WP_344289287.1">
    <property type="nucleotide sequence ID" value="NZ_BAAAPF010000035.1"/>
</dbReference>
<feature type="transmembrane region" description="Helical" evidence="2">
    <location>
        <begin position="210"/>
        <end position="230"/>
    </location>
</feature>
<evidence type="ECO:0000256" key="1">
    <source>
        <dbReference type="SAM" id="MobiDB-lite"/>
    </source>
</evidence>
<proteinExistence type="predicted"/>
<keyword evidence="2" id="KW-0472">Membrane</keyword>
<feature type="transmembrane region" description="Helical" evidence="2">
    <location>
        <begin position="250"/>
        <end position="267"/>
    </location>
</feature>
<protein>
    <submittedName>
        <fullName evidence="3">Uncharacterized protein</fullName>
    </submittedName>
</protein>
<keyword evidence="2" id="KW-0812">Transmembrane</keyword>
<comment type="caution">
    <text evidence="3">The sequence shown here is derived from an EMBL/GenBank/DDBJ whole genome shotgun (WGS) entry which is preliminary data.</text>
</comment>
<feature type="region of interest" description="Disordered" evidence="1">
    <location>
        <begin position="1"/>
        <end position="61"/>
    </location>
</feature>
<reference evidence="4" key="1">
    <citation type="journal article" date="2019" name="Int. J. Syst. Evol. Microbiol.">
        <title>The Global Catalogue of Microorganisms (GCM) 10K type strain sequencing project: providing services to taxonomists for standard genome sequencing and annotation.</title>
        <authorList>
            <consortium name="The Broad Institute Genomics Platform"/>
            <consortium name="The Broad Institute Genome Sequencing Center for Infectious Disease"/>
            <person name="Wu L."/>
            <person name="Ma J."/>
        </authorList>
    </citation>
    <scope>NUCLEOTIDE SEQUENCE [LARGE SCALE GENOMIC DNA]</scope>
    <source>
        <strain evidence="4">JCM 15481</strain>
    </source>
</reference>
<feature type="compositionally biased region" description="Low complexity" evidence="1">
    <location>
        <begin position="9"/>
        <end position="30"/>
    </location>
</feature>
<keyword evidence="2" id="KW-1133">Transmembrane helix</keyword>
<feature type="transmembrane region" description="Helical" evidence="2">
    <location>
        <begin position="177"/>
        <end position="198"/>
    </location>
</feature>
<feature type="compositionally biased region" description="Low complexity" evidence="1">
    <location>
        <begin position="38"/>
        <end position="55"/>
    </location>
</feature>
<evidence type="ECO:0000313" key="3">
    <source>
        <dbReference type="EMBL" id="GAA2117183.1"/>
    </source>
</evidence>
<feature type="transmembrane region" description="Helical" evidence="2">
    <location>
        <begin position="105"/>
        <end position="126"/>
    </location>
</feature>
<evidence type="ECO:0000313" key="4">
    <source>
        <dbReference type="Proteomes" id="UP001500443"/>
    </source>
</evidence>
<dbReference type="EMBL" id="BAAAPF010000035">
    <property type="protein sequence ID" value="GAA2117183.1"/>
    <property type="molecule type" value="Genomic_DNA"/>
</dbReference>